<name>A0A254TGQ3_9BURK</name>
<evidence type="ECO:0000313" key="3">
    <source>
        <dbReference type="Proteomes" id="UP000197535"/>
    </source>
</evidence>
<keyword evidence="3" id="KW-1185">Reference proteome</keyword>
<gene>
    <name evidence="2" type="ORF">AYR66_22420</name>
</gene>
<proteinExistence type="predicted"/>
<reference evidence="2 3" key="1">
    <citation type="submission" date="2016-02" db="EMBL/GenBank/DDBJ databases">
        <authorList>
            <person name="Wen L."/>
            <person name="He K."/>
            <person name="Yang H."/>
        </authorList>
    </citation>
    <scope>NUCLEOTIDE SEQUENCE [LARGE SCALE GENOMIC DNA]</scope>
    <source>
        <strain evidence="2 3">TSA40</strain>
    </source>
</reference>
<feature type="transmembrane region" description="Helical" evidence="1">
    <location>
        <begin position="6"/>
        <end position="23"/>
    </location>
</feature>
<protein>
    <submittedName>
        <fullName evidence="2">Uncharacterized protein</fullName>
    </submittedName>
</protein>
<comment type="caution">
    <text evidence="2">The sequence shown here is derived from an EMBL/GenBank/DDBJ whole genome shotgun (WGS) entry which is preliminary data.</text>
</comment>
<keyword evidence="1" id="KW-1133">Transmembrane helix</keyword>
<keyword evidence="1" id="KW-0472">Membrane</keyword>
<dbReference type="AlphaFoldDB" id="A0A254TGQ3"/>
<dbReference type="Proteomes" id="UP000197535">
    <property type="component" value="Unassembled WGS sequence"/>
</dbReference>
<organism evidence="2 3">
    <name type="scientific">Noviherbaspirillum denitrificans</name>
    <dbReference type="NCBI Taxonomy" id="1968433"/>
    <lineage>
        <taxon>Bacteria</taxon>
        <taxon>Pseudomonadati</taxon>
        <taxon>Pseudomonadota</taxon>
        <taxon>Betaproteobacteria</taxon>
        <taxon>Burkholderiales</taxon>
        <taxon>Oxalobacteraceae</taxon>
        <taxon>Noviherbaspirillum</taxon>
    </lineage>
</organism>
<sequence>MARPAIRFPLVWLTMMFAVSVVVKQVHQRAGEKEQIGKRGHQMSLVFAPQEICGYCEEANQYPLAAI</sequence>
<keyword evidence="1" id="KW-0812">Transmembrane</keyword>
<evidence type="ECO:0000256" key="1">
    <source>
        <dbReference type="SAM" id="Phobius"/>
    </source>
</evidence>
<accession>A0A254TGQ3</accession>
<dbReference type="EMBL" id="LSTO01000001">
    <property type="protein sequence ID" value="OWW21839.1"/>
    <property type="molecule type" value="Genomic_DNA"/>
</dbReference>
<evidence type="ECO:0000313" key="2">
    <source>
        <dbReference type="EMBL" id="OWW21839.1"/>
    </source>
</evidence>